<name>A0A0K1Q6Z8_9BACT</name>
<dbReference type="CDD" id="cd00156">
    <property type="entry name" value="REC"/>
    <property type="match status" value="1"/>
</dbReference>
<evidence type="ECO:0000256" key="1">
    <source>
        <dbReference type="ARBA" id="ARBA00022553"/>
    </source>
</evidence>
<dbReference type="InterPro" id="IPR011006">
    <property type="entry name" value="CheY-like_superfamily"/>
</dbReference>
<dbReference type="Proteomes" id="UP000064967">
    <property type="component" value="Chromosome"/>
</dbReference>
<accession>A0A0K1Q6Z8</accession>
<dbReference type="STRING" id="1391654.AKJ09_08269"/>
<dbReference type="SMART" id="SM00448">
    <property type="entry name" value="REC"/>
    <property type="match status" value="1"/>
</dbReference>
<evidence type="ECO:0000313" key="4">
    <source>
        <dbReference type="EMBL" id="AKV01606.1"/>
    </source>
</evidence>
<dbReference type="AlphaFoldDB" id="A0A0K1Q6Z8"/>
<evidence type="ECO:0000259" key="3">
    <source>
        <dbReference type="PROSITE" id="PS50110"/>
    </source>
</evidence>
<gene>
    <name evidence="4" type="ORF">AKJ09_08269</name>
</gene>
<protein>
    <recommendedName>
        <fullName evidence="3">Response regulatory domain-containing protein</fullName>
    </recommendedName>
</protein>
<dbReference type="PANTHER" id="PTHR44591:SF3">
    <property type="entry name" value="RESPONSE REGULATORY DOMAIN-CONTAINING PROTEIN"/>
    <property type="match status" value="1"/>
</dbReference>
<dbReference type="SUPFAM" id="SSF52172">
    <property type="entry name" value="CheY-like"/>
    <property type="match status" value="1"/>
</dbReference>
<organism evidence="4 5">
    <name type="scientific">Labilithrix luteola</name>
    <dbReference type="NCBI Taxonomy" id="1391654"/>
    <lineage>
        <taxon>Bacteria</taxon>
        <taxon>Pseudomonadati</taxon>
        <taxon>Myxococcota</taxon>
        <taxon>Polyangia</taxon>
        <taxon>Polyangiales</taxon>
        <taxon>Labilitrichaceae</taxon>
        <taxon>Labilithrix</taxon>
    </lineage>
</organism>
<feature type="domain" description="Response regulatory" evidence="3">
    <location>
        <begin position="4"/>
        <end position="115"/>
    </location>
</feature>
<dbReference type="RefSeq" id="WP_146652676.1">
    <property type="nucleotide sequence ID" value="NZ_CP012333.1"/>
</dbReference>
<dbReference type="Gene3D" id="3.40.50.2300">
    <property type="match status" value="1"/>
</dbReference>
<evidence type="ECO:0000313" key="5">
    <source>
        <dbReference type="Proteomes" id="UP000064967"/>
    </source>
</evidence>
<dbReference type="KEGG" id="llu:AKJ09_08269"/>
<dbReference type="EMBL" id="CP012333">
    <property type="protein sequence ID" value="AKV01606.1"/>
    <property type="molecule type" value="Genomic_DNA"/>
</dbReference>
<dbReference type="Pfam" id="PF00072">
    <property type="entry name" value="Response_reg"/>
    <property type="match status" value="1"/>
</dbReference>
<dbReference type="GO" id="GO:0000160">
    <property type="term" value="P:phosphorelay signal transduction system"/>
    <property type="evidence" value="ECO:0007669"/>
    <property type="project" value="InterPro"/>
</dbReference>
<sequence>MPTSVLIADDSAVVRAALARRLRAAGHVVVEQDCARTAKTVDTTAIACALLDFDLGDGDGAEVAEHLRRSAPSLPIAFFTSTSTPEAQARAKAFGPVFVKPDDLEAAVAWVAARVQL</sequence>
<dbReference type="InterPro" id="IPR050595">
    <property type="entry name" value="Bact_response_regulator"/>
</dbReference>
<keyword evidence="1 2" id="KW-0597">Phosphoprotein</keyword>
<feature type="modified residue" description="4-aspartylphosphate" evidence="2">
    <location>
        <position position="52"/>
    </location>
</feature>
<proteinExistence type="predicted"/>
<dbReference type="InterPro" id="IPR001789">
    <property type="entry name" value="Sig_transdc_resp-reg_receiver"/>
</dbReference>
<dbReference type="PANTHER" id="PTHR44591">
    <property type="entry name" value="STRESS RESPONSE REGULATOR PROTEIN 1"/>
    <property type="match status" value="1"/>
</dbReference>
<dbReference type="PROSITE" id="PS50110">
    <property type="entry name" value="RESPONSE_REGULATORY"/>
    <property type="match status" value="1"/>
</dbReference>
<reference evidence="4 5" key="1">
    <citation type="submission" date="2015-08" db="EMBL/GenBank/DDBJ databases">
        <authorList>
            <person name="Babu N.S."/>
            <person name="Beckwith C.J."/>
            <person name="Beseler K.G."/>
            <person name="Brison A."/>
            <person name="Carone J.V."/>
            <person name="Caskin T.P."/>
            <person name="Diamond M."/>
            <person name="Durham M.E."/>
            <person name="Foxe J.M."/>
            <person name="Go M."/>
            <person name="Henderson B.A."/>
            <person name="Jones I.B."/>
            <person name="McGettigan J.A."/>
            <person name="Micheletti S.J."/>
            <person name="Nasrallah M.E."/>
            <person name="Ortiz D."/>
            <person name="Piller C.R."/>
            <person name="Privatt S.R."/>
            <person name="Schneider S.L."/>
            <person name="Sharp S."/>
            <person name="Smith T.C."/>
            <person name="Stanton J.D."/>
            <person name="Ullery H.E."/>
            <person name="Wilson R.J."/>
            <person name="Serrano M.G."/>
            <person name="Buck G."/>
            <person name="Lee V."/>
            <person name="Wang Y."/>
            <person name="Carvalho R."/>
            <person name="Voegtly L."/>
            <person name="Shi R."/>
            <person name="Duckworth R."/>
            <person name="Johnson A."/>
            <person name="Loviza R."/>
            <person name="Walstead R."/>
            <person name="Shah Z."/>
            <person name="Kiflezghi M."/>
            <person name="Wade K."/>
            <person name="Ball S.L."/>
            <person name="Bradley K.W."/>
            <person name="Asai D.J."/>
            <person name="Bowman C.A."/>
            <person name="Russell D.A."/>
            <person name="Pope W.H."/>
            <person name="Jacobs-Sera D."/>
            <person name="Hendrix R.W."/>
            <person name="Hatfull G.F."/>
        </authorList>
    </citation>
    <scope>NUCLEOTIDE SEQUENCE [LARGE SCALE GENOMIC DNA]</scope>
    <source>
        <strain evidence="4 5">DSM 27648</strain>
    </source>
</reference>
<keyword evidence="5" id="KW-1185">Reference proteome</keyword>
<evidence type="ECO:0000256" key="2">
    <source>
        <dbReference type="PROSITE-ProRule" id="PRU00169"/>
    </source>
</evidence>